<evidence type="ECO:0000256" key="4">
    <source>
        <dbReference type="ARBA" id="ARBA00022729"/>
    </source>
</evidence>
<dbReference type="Proteomes" id="UP000203649">
    <property type="component" value="Segment"/>
</dbReference>
<evidence type="ECO:0000256" key="10">
    <source>
        <dbReference type="SAM" id="Phobius"/>
    </source>
</evidence>
<organism evidence="11 12">
    <name type="scientific">Volepox virus</name>
    <dbReference type="NCBI Taxonomy" id="28874"/>
    <lineage>
        <taxon>Viruses</taxon>
        <taxon>Varidnaviria</taxon>
        <taxon>Bamfordvirae</taxon>
        <taxon>Nucleocytoviricota</taxon>
        <taxon>Pokkesviricetes</taxon>
        <taxon>Chitovirales</taxon>
        <taxon>Poxviridae</taxon>
        <taxon>Chordopoxvirinae</taxon>
        <taxon>Orthopoxvirus</taxon>
        <taxon>Orthopoxvirus volepox</taxon>
    </lineage>
</organism>
<keyword evidence="7 10" id="KW-0472">Membrane</keyword>
<evidence type="ECO:0000256" key="2">
    <source>
        <dbReference type="ARBA" id="ARBA00004426"/>
    </source>
</evidence>
<evidence type="ECO:0000256" key="1">
    <source>
        <dbReference type="ARBA" id="ARBA00004313"/>
    </source>
</evidence>
<keyword evidence="12" id="KW-1185">Reference proteome</keyword>
<comment type="similarity">
    <text evidence="9">Belongs to the orthopoxvirus OPG172 protein family.</text>
</comment>
<evidence type="ECO:0000256" key="5">
    <source>
        <dbReference type="ARBA" id="ARBA00022870"/>
    </source>
</evidence>
<evidence type="ECO:0000313" key="12">
    <source>
        <dbReference type="Proteomes" id="UP000203649"/>
    </source>
</evidence>
<reference evidence="11 12" key="1">
    <citation type="journal article" date="2016" name="Virus Genes">
        <title>The genomes of three North American orthopoxviruses.</title>
        <authorList>
            <person name="Smithson C."/>
            <person name="Tang N."/>
            <person name="Sammons S."/>
            <person name="Frace M."/>
            <person name="Batra D."/>
            <person name="Li Y."/>
            <person name="Emerson G.L."/>
            <person name="Carroll D.S."/>
            <person name="Upton C."/>
        </authorList>
    </citation>
    <scope>NUCLEOTIDE SEQUENCE [LARGE SCALE GENOMIC DNA]</scope>
    <source>
        <strain evidence="11 12">CA</strain>
    </source>
</reference>
<sequence>MMKTAVTLLIILVSVNASSIFRLYSEDEMELCYGKLYVDWSHNMIDIRYPPSYIPFRYTFVNSKFTVNEVNDHVSFTRCIFLKHRYSSLNTSLVITVTGNIQKHNLDRCSANISCFIKNLITYTSTALTSNDRRQYSLRHLTSCVVVMGYDTIIQYNDDQIDDLLDTYDFTIYLLFTASVLIVLVYTINKIKMNS</sequence>
<accession>A0A1C9KCG6</accession>
<dbReference type="Pfam" id="PF06517">
    <property type="entry name" value="Orthopox_A43R"/>
    <property type="match status" value="1"/>
</dbReference>
<dbReference type="KEGG" id="vg:29064110"/>
<evidence type="ECO:0000256" key="3">
    <source>
        <dbReference type="ARBA" id="ARBA00022692"/>
    </source>
</evidence>
<dbReference type="RefSeq" id="YP_009281911.1">
    <property type="nucleotide sequence ID" value="NC_031033.1"/>
</dbReference>
<evidence type="ECO:0000256" key="7">
    <source>
        <dbReference type="ARBA" id="ARBA00023136"/>
    </source>
</evidence>
<comment type="subcellular location">
    <subcellularLocation>
        <location evidence="2">Host cell surface</location>
    </subcellularLocation>
    <subcellularLocation>
        <location evidence="1">Host membrane</location>
        <topology evidence="1">Single-pass type I membrane protein</topology>
    </subcellularLocation>
</comment>
<keyword evidence="5" id="KW-1043">Host membrane</keyword>
<evidence type="ECO:0000256" key="8">
    <source>
        <dbReference type="ARBA" id="ARBA00023180"/>
    </source>
</evidence>
<name>A0A1C9KCG6_9POXV</name>
<feature type="transmembrane region" description="Helical" evidence="10">
    <location>
        <begin position="170"/>
        <end position="188"/>
    </location>
</feature>
<gene>
    <name evidence="11" type="ORF">VPXV-CA-163</name>
</gene>
<keyword evidence="6 10" id="KW-1133">Transmembrane helix</keyword>
<dbReference type="GO" id="GO:0044228">
    <property type="term" value="C:host cell surface"/>
    <property type="evidence" value="ECO:0007669"/>
    <property type="project" value="UniProtKB-SubCell"/>
</dbReference>
<dbReference type="GeneID" id="29064110"/>
<dbReference type="GO" id="GO:0033644">
    <property type="term" value="C:host cell membrane"/>
    <property type="evidence" value="ECO:0007669"/>
    <property type="project" value="UniProtKB-SubCell"/>
</dbReference>
<proteinExistence type="inferred from homology"/>
<keyword evidence="3 10" id="KW-0812">Transmembrane</keyword>
<evidence type="ECO:0000313" key="11">
    <source>
        <dbReference type="EMBL" id="AOP31853.1"/>
    </source>
</evidence>
<dbReference type="EMBL" id="KU749311">
    <property type="protein sequence ID" value="AOP31853.1"/>
    <property type="molecule type" value="Genomic_DNA"/>
</dbReference>
<keyword evidence="4" id="KW-0732">Signal</keyword>
<dbReference type="InterPro" id="IPR009487">
    <property type="entry name" value="Orthopox_A43R"/>
</dbReference>
<evidence type="ECO:0000256" key="6">
    <source>
        <dbReference type="ARBA" id="ARBA00022989"/>
    </source>
</evidence>
<keyword evidence="8" id="KW-0325">Glycoprotein</keyword>
<protein>
    <submittedName>
        <fullName evidence="11">Type I membrane glycoprotein</fullName>
    </submittedName>
</protein>
<evidence type="ECO:0000256" key="9">
    <source>
        <dbReference type="ARBA" id="ARBA00034748"/>
    </source>
</evidence>